<gene>
    <name evidence="2" type="ORF">M9Y10_038992</name>
</gene>
<name>A0ABR2K9Y1_9EUKA</name>
<dbReference type="SUPFAM" id="SSF49785">
    <property type="entry name" value="Galactose-binding domain-like"/>
    <property type="match status" value="1"/>
</dbReference>
<dbReference type="InterPro" id="IPR008979">
    <property type="entry name" value="Galactose-bd-like_sf"/>
</dbReference>
<evidence type="ECO:0000313" key="3">
    <source>
        <dbReference type="Proteomes" id="UP001470230"/>
    </source>
</evidence>
<dbReference type="Gene3D" id="2.60.120.260">
    <property type="entry name" value="Galactose-binding domain-like"/>
    <property type="match status" value="1"/>
</dbReference>
<organism evidence="2 3">
    <name type="scientific">Tritrichomonas musculus</name>
    <dbReference type="NCBI Taxonomy" id="1915356"/>
    <lineage>
        <taxon>Eukaryota</taxon>
        <taxon>Metamonada</taxon>
        <taxon>Parabasalia</taxon>
        <taxon>Tritrichomonadida</taxon>
        <taxon>Tritrichomonadidae</taxon>
        <taxon>Tritrichomonas</taxon>
    </lineage>
</organism>
<evidence type="ECO:0000313" key="2">
    <source>
        <dbReference type="EMBL" id="KAK8887933.1"/>
    </source>
</evidence>
<keyword evidence="3" id="KW-1185">Reference proteome</keyword>
<comment type="caution">
    <text evidence="2">The sequence shown here is derived from an EMBL/GenBank/DDBJ whole genome shotgun (WGS) entry which is preliminary data.</text>
</comment>
<dbReference type="EMBL" id="JAPFFF010000006">
    <property type="protein sequence ID" value="KAK8887933.1"/>
    <property type="molecule type" value="Genomic_DNA"/>
</dbReference>
<dbReference type="InterPro" id="IPR000421">
    <property type="entry name" value="FA58C"/>
</dbReference>
<feature type="domain" description="F5/8 type C" evidence="1">
    <location>
        <begin position="339"/>
        <end position="452"/>
    </location>
</feature>
<sequence length="470" mass="54798">MNAKSLTLSSAGLKNILQNQSQQEEFRFLFGEHEIKMGNLFAEFISPYVSQIHQSDPTINFVQFSNQQQSKNQINSKFIKDISNESYSLFDALSKGNSIIINKEKSYQLQIISILLQNEELFKLLNDLFYDSTNDDEDDTAINQNIEFLSFFQNNSKFLDYSNSIKYIASHLYSIDKSQIIKLPINVFYSIIKNDELKIESEDSLLELIESFFSEPRYVNDEKEKEVKLSEIDFCEELRFEFLTEEKFKEFIDKFDVNEMTADLWRKLKKCFYFNKNLPNENCESSRYFIKGSLFKYDGKSEHAFDGIIRELTKKNSGNVDEKGVVKVTSSSVCCNLYPKRAVDFDNIDNYFASDDKENSWLQYDFINLRVRPTHYSMRSRNSGGKGYKNPMSWLIEGSNDAENWTTLDSQKNVTYLDGKSLVHTFDIKALQKVNFFRYLRIRQTSKNSGNDDLLVISALEYFGSIIQSI</sequence>
<protein>
    <recommendedName>
        <fullName evidence="1">F5/8 type C domain-containing protein</fullName>
    </recommendedName>
</protein>
<accession>A0ABR2K9Y1</accession>
<proteinExistence type="predicted"/>
<dbReference type="Pfam" id="PF00754">
    <property type="entry name" value="F5_F8_type_C"/>
    <property type="match status" value="1"/>
</dbReference>
<evidence type="ECO:0000259" key="1">
    <source>
        <dbReference type="Pfam" id="PF00754"/>
    </source>
</evidence>
<dbReference type="Proteomes" id="UP001470230">
    <property type="component" value="Unassembled WGS sequence"/>
</dbReference>
<reference evidence="2 3" key="1">
    <citation type="submission" date="2024-04" db="EMBL/GenBank/DDBJ databases">
        <title>Tritrichomonas musculus Genome.</title>
        <authorList>
            <person name="Alves-Ferreira E."/>
            <person name="Grigg M."/>
            <person name="Lorenzi H."/>
            <person name="Galac M."/>
        </authorList>
    </citation>
    <scope>NUCLEOTIDE SEQUENCE [LARGE SCALE GENOMIC DNA]</scope>
    <source>
        <strain evidence="2 3">EAF2021</strain>
    </source>
</reference>